<dbReference type="Pfam" id="PF01757">
    <property type="entry name" value="Acyl_transf_3"/>
    <property type="match status" value="1"/>
</dbReference>
<evidence type="ECO:0000259" key="2">
    <source>
        <dbReference type="Pfam" id="PF01757"/>
    </source>
</evidence>
<dbReference type="GO" id="GO:0016747">
    <property type="term" value="F:acyltransferase activity, transferring groups other than amino-acyl groups"/>
    <property type="evidence" value="ECO:0007669"/>
    <property type="project" value="InterPro"/>
</dbReference>
<feature type="non-terminal residue" evidence="3">
    <location>
        <position position="346"/>
    </location>
</feature>
<dbReference type="InterPro" id="IPR002656">
    <property type="entry name" value="Acyl_transf_3_dom"/>
</dbReference>
<feature type="domain" description="Acyltransferase 3" evidence="2">
    <location>
        <begin position="40"/>
        <end position="337"/>
    </location>
</feature>
<keyword evidence="1" id="KW-0812">Transmembrane</keyword>
<evidence type="ECO:0000256" key="1">
    <source>
        <dbReference type="SAM" id="Phobius"/>
    </source>
</evidence>
<feature type="transmembrane region" description="Helical" evidence="1">
    <location>
        <begin position="231"/>
        <end position="251"/>
    </location>
</feature>
<feature type="transmembrane region" description="Helical" evidence="1">
    <location>
        <begin position="6"/>
        <end position="22"/>
    </location>
</feature>
<feature type="transmembrane region" description="Helical" evidence="1">
    <location>
        <begin position="65"/>
        <end position="85"/>
    </location>
</feature>
<organism evidence="3 4">
    <name type="scientific">Candidatus Aquicultor secundus</name>
    <dbReference type="NCBI Taxonomy" id="1973895"/>
    <lineage>
        <taxon>Bacteria</taxon>
        <taxon>Bacillati</taxon>
        <taxon>Actinomycetota</taxon>
        <taxon>Candidatus Aquicultoria</taxon>
        <taxon>Candidatus Aquicultorales</taxon>
        <taxon>Candidatus Aquicultoraceae</taxon>
        <taxon>Candidatus Aquicultor</taxon>
    </lineage>
</organism>
<feature type="transmembrane region" description="Helical" evidence="1">
    <location>
        <begin position="289"/>
        <end position="307"/>
    </location>
</feature>
<dbReference type="EMBL" id="PFNG01000044">
    <property type="protein sequence ID" value="PIZ41746.1"/>
    <property type="molecule type" value="Genomic_DNA"/>
</dbReference>
<evidence type="ECO:0000313" key="4">
    <source>
        <dbReference type="Proteomes" id="UP000230956"/>
    </source>
</evidence>
<feature type="transmembrane region" description="Helical" evidence="1">
    <location>
        <begin position="149"/>
        <end position="167"/>
    </location>
</feature>
<comment type="caution">
    <text evidence="3">The sequence shown here is derived from an EMBL/GenBank/DDBJ whole genome shotgun (WGS) entry which is preliminary data.</text>
</comment>
<sequence length="346" mass="38976">MAASVYALILVVIVIAASFRRAEDGGTVTPFIDWVGTVQLKGIAILLVIISHLKLLKFISLPYDFSFSGAWGVAIFLLLSGFGLTQSYLKNGVSNGFFKKRFSKVVLPYVIVTGIWLAIDAIFLAKTYSWSTALLALTGFDLSTSIDPTMWFVTFIILWYLIFFLVFKLPTRDAVKLVLLFVFAYLFRNHAALVFPSRIAWQWGLHAYLFPLGALAGLYYRRLSYIVKPKVLVLCLGVAVIPTFYFFSMYVGKSLDIFENYTWANFAFALGVILLMAIARFYGLSSKPLVLVGSISYELYLFEWVFMGKYNLLHAFNGKWLSGLLFALVIVALSISLRRFKTIVVS</sequence>
<keyword evidence="1" id="KW-0472">Membrane</keyword>
<proteinExistence type="predicted"/>
<feature type="transmembrane region" description="Helical" evidence="1">
    <location>
        <begin position="319"/>
        <end position="337"/>
    </location>
</feature>
<feature type="transmembrane region" description="Helical" evidence="1">
    <location>
        <begin position="201"/>
        <end position="219"/>
    </location>
</feature>
<dbReference type="RefSeq" id="WP_286975750.1">
    <property type="nucleotide sequence ID" value="NZ_PFNG01000044.1"/>
</dbReference>
<accession>A0A2M7TA12</accession>
<dbReference type="Proteomes" id="UP000230956">
    <property type="component" value="Unassembled WGS sequence"/>
</dbReference>
<feature type="transmembrane region" description="Helical" evidence="1">
    <location>
        <begin position="174"/>
        <end position="195"/>
    </location>
</feature>
<keyword evidence="1" id="KW-1133">Transmembrane helix</keyword>
<feature type="transmembrane region" description="Helical" evidence="1">
    <location>
        <begin position="106"/>
        <end position="129"/>
    </location>
</feature>
<protein>
    <recommendedName>
        <fullName evidence="2">Acyltransferase 3 domain-containing protein</fullName>
    </recommendedName>
</protein>
<dbReference type="AlphaFoldDB" id="A0A2M7TA12"/>
<evidence type="ECO:0000313" key="3">
    <source>
        <dbReference type="EMBL" id="PIZ41746.1"/>
    </source>
</evidence>
<feature type="transmembrane region" description="Helical" evidence="1">
    <location>
        <begin position="34"/>
        <end position="53"/>
    </location>
</feature>
<feature type="transmembrane region" description="Helical" evidence="1">
    <location>
        <begin position="263"/>
        <end position="282"/>
    </location>
</feature>
<reference evidence="4" key="1">
    <citation type="submission" date="2017-09" db="EMBL/GenBank/DDBJ databases">
        <title>Depth-based differentiation of microbial function through sediment-hosted aquifers and enrichment of novel symbionts in the deep terrestrial subsurface.</title>
        <authorList>
            <person name="Probst A.J."/>
            <person name="Ladd B."/>
            <person name="Jarett J.K."/>
            <person name="Geller-Mcgrath D.E."/>
            <person name="Sieber C.M.K."/>
            <person name="Emerson J.B."/>
            <person name="Anantharaman K."/>
            <person name="Thomas B.C."/>
            <person name="Malmstrom R."/>
            <person name="Stieglmeier M."/>
            <person name="Klingl A."/>
            <person name="Woyke T."/>
            <person name="Ryan C.M."/>
            <person name="Banfield J.F."/>
        </authorList>
    </citation>
    <scope>NUCLEOTIDE SEQUENCE [LARGE SCALE GENOMIC DNA]</scope>
</reference>
<name>A0A2M7TA12_9ACTN</name>
<gene>
    <name evidence="3" type="ORF">COY37_01890</name>
</gene>